<keyword evidence="3" id="KW-1003">Cell membrane</keyword>
<dbReference type="InterPro" id="IPR010290">
    <property type="entry name" value="TM_effector"/>
</dbReference>
<feature type="transmembrane region" description="Helical" evidence="7">
    <location>
        <begin position="229"/>
        <end position="254"/>
    </location>
</feature>
<dbReference type="InterPro" id="IPR020846">
    <property type="entry name" value="MFS_dom"/>
</dbReference>
<keyword evidence="6 7" id="KW-0472">Membrane</keyword>
<dbReference type="OrthoDB" id="9775268at2"/>
<feature type="transmembrane region" description="Helical" evidence="7">
    <location>
        <begin position="353"/>
        <end position="372"/>
    </location>
</feature>
<evidence type="ECO:0000256" key="2">
    <source>
        <dbReference type="ARBA" id="ARBA00022448"/>
    </source>
</evidence>
<feature type="transmembrane region" description="Helical" evidence="7">
    <location>
        <begin position="111"/>
        <end position="133"/>
    </location>
</feature>
<dbReference type="EMBL" id="FSRQ01000001">
    <property type="protein sequence ID" value="SIO02764.1"/>
    <property type="molecule type" value="Genomic_DNA"/>
</dbReference>
<evidence type="ECO:0000313" key="9">
    <source>
        <dbReference type="EMBL" id="SIO02764.1"/>
    </source>
</evidence>
<evidence type="ECO:0000256" key="3">
    <source>
        <dbReference type="ARBA" id="ARBA00022475"/>
    </source>
</evidence>
<dbReference type="PANTHER" id="PTHR43266">
    <property type="entry name" value="MACROLIDE-EFFLUX PROTEIN"/>
    <property type="match status" value="1"/>
</dbReference>
<keyword evidence="10" id="KW-1185">Reference proteome</keyword>
<dbReference type="PROSITE" id="PS50850">
    <property type="entry name" value="MFS"/>
    <property type="match status" value="2"/>
</dbReference>
<name>A0A1N6G5J9_9FLAO</name>
<organism evidence="9 10">
    <name type="scientific">Chryseobacterium scophthalmum</name>
    <dbReference type="NCBI Taxonomy" id="59733"/>
    <lineage>
        <taxon>Bacteria</taxon>
        <taxon>Pseudomonadati</taxon>
        <taxon>Bacteroidota</taxon>
        <taxon>Flavobacteriia</taxon>
        <taxon>Flavobacteriales</taxon>
        <taxon>Weeksellaceae</taxon>
        <taxon>Chryseobacterium group</taxon>
        <taxon>Chryseobacterium</taxon>
    </lineage>
</organism>
<feature type="transmembrane region" description="Helical" evidence="7">
    <location>
        <begin position="145"/>
        <end position="170"/>
    </location>
</feature>
<feature type="transmembrane region" description="Helical" evidence="7">
    <location>
        <begin position="384"/>
        <end position="402"/>
    </location>
</feature>
<keyword evidence="2" id="KW-0813">Transport</keyword>
<dbReference type="PANTHER" id="PTHR43266:SF2">
    <property type="entry name" value="MAJOR FACILITATOR SUPERFAMILY (MFS) PROFILE DOMAIN-CONTAINING PROTEIN"/>
    <property type="match status" value="1"/>
</dbReference>
<evidence type="ECO:0000256" key="6">
    <source>
        <dbReference type="ARBA" id="ARBA00023136"/>
    </source>
</evidence>
<feature type="transmembrane region" description="Helical" evidence="7">
    <location>
        <begin position="176"/>
        <end position="194"/>
    </location>
</feature>
<feature type="transmembrane region" description="Helical" evidence="7">
    <location>
        <begin position="266"/>
        <end position="287"/>
    </location>
</feature>
<feature type="transmembrane region" description="Helical" evidence="7">
    <location>
        <begin position="53"/>
        <end position="75"/>
    </location>
</feature>
<keyword evidence="4 7" id="KW-0812">Transmembrane</keyword>
<feature type="domain" description="Major facilitator superfamily (MFS) profile" evidence="8">
    <location>
        <begin position="1"/>
        <end position="199"/>
    </location>
</feature>
<reference evidence="10" key="1">
    <citation type="submission" date="2016-12" db="EMBL/GenBank/DDBJ databases">
        <authorList>
            <person name="Varghese N."/>
            <person name="Submissions S."/>
        </authorList>
    </citation>
    <scope>NUCLEOTIDE SEQUENCE [LARGE SCALE GENOMIC DNA]</scope>
    <source>
        <strain evidence="10">DSM 16779</strain>
    </source>
</reference>
<feature type="transmembrane region" description="Helical" evidence="7">
    <location>
        <begin position="21"/>
        <end position="41"/>
    </location>
</feature>
<dbReference type="RefSeq" id="WP_074229987.1">
    <property type="nucleotide sequence ID" value="NZ_FSRQ01000001.1"/>
</dbReference>
<evidence type="ECO:0000256" key="7">
    <source>
        <dbReference type="SAM" id="Phobius"/>
    </source>
</evidence>
<evidence type="ECO:0000256" key="4">
    <source>
        <dbReference type="ARBA" id="ARBA00022692"/>
    </source>
</evidence>
<evidence type="ECO:0000256" key="1">
    <source>
        <dbReference type="ARBA" id="ARBA00004651"/>
    </source>
</evidence>
<dbReference type="GO" id="GO:0022857">
    <property type="term" value="F:transmembrane transporter activity"/>
    <property type="evidence" value="ECO:0007669"/>
    <property type="project" value="InterPro"/>
</dbReference>
<protein>
    <submittedName>
        <fullName evidence="9">MFS transporter, NRE family, putaive nickel resistance protein</fullName>
    </submittedName>
</protein>
<dbReference type="SUPFAM" id="SSF103473">
    <property type="entry name" value="MFS general substrate transporter"/>
    <property type="match status" value="1"/>
</dbReference>
<dbReference type="STRING" id="59733.SAMN05421769_1880"/>
<gene>
    <name evidence="9" type="ORF">SAMN05421769_1880</name>
</gene>
<dbReference type="Proteomes" id="UP000184782">
    <property type="component" value="Unassembled WGS sequence"/>
</dbReference>
<comment type="subcellular location">
    <subcellularLocation>
        <location evidence="1">Cell membrane</location>
        <topology evidence="1">Multi-pass membrane protein</topology>
    </subcellularLocation>
</comment>
<dbReference type="GeneID" id="93132519"/>
<proteinExistence type="predicted"/>
<dbReference type="Gene3D" id="1.20.1250.20">
    <property type="entry name" value="MFS general substrate transporter like domains"/>
    <property type="match status" value="2"/>
</dbReference>
<sequence>MNKIIKPIIEPFKSLRNATFAKLYFAQIASLLGDAFTWLGLALLTYQMSPKNAAAILASALTLRVTAYILFSPFAGVVSERFQRKQILLVTQVARMTIVCALPFVNAEWQLYGLIFALNVFAAFFTPTYRAIIPQIVEKEIYREANGLSMATFQLLSVFGPALAGIFAVWMGATQIFFINGATLFVAILIILTIPKGTLQKGVNNENTASKNTWNEVLKGIRLLFGNKIVRFALSIEFISAIAGAIILVNTIGLVKNSLKLDDQHYGWIMSIFGVGAAITAFLLGSLDKSKSRSVSLISGAMLLGIAISFANFLPYNGVMFLWVLAGIGQTLADMPSETLIGENIEAKDHGKVYGAHFAFSHLWWAIAYPIAGFLGTQFPGREFLYGGIATIILAIAAILLIRKPQVKQ</sequence>
<dbReference type="GO" id="GO:0005886">
    <property type="term" value="C:plasma membrane"/>
    <property type="evidence" value="ECO:0007669"/>
    <property type="project" value="UniProtKB-SubCell"/>
</dbReference>
<evidence type="ECO:0000259" key="8">
    <source>
        <dbReference type="PROSITE" id="PS50850"/>
    </source>
</evidence>
<evidence type="ECO:0000256" key="5">
    <source>
        <dbReference type="ARBA" id="ARBA00022989"/>
    </source>
</evidence>
<dbReference type="InterPro" id="IPR036259">
    <property type="entry name" value="MFS_trans_sf"/>
</dbReference>
<accession>A0A1N6G5J9</accession>
<evidence type="ECO:0000313" key="10">
    <source>
        <dbReference type="Proteomes" id="UP000184782"/>
    </source>
</evidence>
<dbReference type="CDD" id="cd06173">
    <property type="entry name" value="MFS_MefA_like"/>
    <property type="match status" value="1"/>
</dbReference>
<dbReference type="AlphaFoldDB" id="A0A1N6G5J9"/>
<keyword evidence="5 7" id="KW-1133">Transmembrane helix</keyword>
<dbReference type="Pfam" id="PF05977">
    <property type="entry name" value="MFS_3"/>
    <property type="match status" value="1"/>
</dbReference>
<feature type="domain" description="Major facilitator superfamily (MFS) profile" evidence="8">
    <location>
        <begin position="229"/>
        <end position="409"/>
    </location>
</feature>
<feature type="transmembrane region" description="Helical" evidence="7">
    <location>
        <begin position="294"/>
        <end position="314"/>
    </location>
</feature>